<dbReference type="Gene3D" id="6.10.140.2220">
    <property type="match status" value="1"/>
</dbReference>
<dbReference type="SUPFAM" id="SSF144232">
    <property type="entry name" value="HIT/MYND zinc finger-like"/>
    <property type="match status" value="1"/>
</dbReference>
<evidence type="ECO:0000256" key="2">
    <source>
        <dbReference type="ARBA" id="ARBA00022771"/>
    </source>
</evidence>
<evidence type="ECO:0000313" key="8">
    <source>
        <dbReference type="Proteomes" id="UP000557566"/>
    </source>
</evidence>
<dbReference type="EMBL" id="JAAVMX010000007">
    <property type="protein sequence ID" value="KAF4506297.1"/>
    <property type="molecule type" value="Genomic_DNA"/>
</dbReference>
<dbReference type="Pfam" id="PF01753">
    <property type="entry name" value="zf-MYND"/>
    <property type="match status" value="1"/>
</dbReference>
<dbReference type="OrthoDB" id="5282002at2759"/>
<dbReference type="Pfam" id="PF14737">
    <property type="entry name" value="DUF4470"/>
    <property type="match status" value="1"/>
</dbReference>
<feature type="domain" description="MYND-type" evidence="6">
    <location>
        <begin position="38"/>
        <end position="84"/>
    </location>
</feature>
<dbReference type="GO" id="GO:0008270">
    <property type="term" value="F:zinc ion binding"/>
    <property type="evidence" value="ECO:0007669"/>
    <property type="project" value="UniProtKB-KW"/>
</dbReference>
<reference evidence="7 8" key="1">
    <citation type="journal article" date="2020" name="Genome Biol. Evol.">
        <title>A new high-quality draft genome assembly of the Chinese cordyceps Ophiocordyceps sinensis.</title>
        <authorList>
            <person name="Shu R."/>
            <person name="Zhang J."/>
            <person name="Meng Q."/>
            <person name="Zhang H."/>
            <person name="Zhou G."/>
            <person name="Li M."/>
            <person name="Wu P."/>
            <person name="Zhao Y."/>
            <person name="Chen C."/>
            <person name="Qin Q."/>
        </authorList>
    </citation>
    <scope>NUCLEOTIDE SEQUENCE [LARGE SCALE GENOMIC DNA]</scope>
    <source>
        <strain evidence="7 8">IOZ07</strain>
    </source>
</reference>
<evidence type="ECO:0000256" key="3">
    <source>
        <dbReference type="ARBA" id="ARBA00022833"/>
    </source>
</evidence>
<dbReference type="AlphaFoldDB" id="A0A8H4LWR4"/>
<evidence type="ECO:0000259" key="6">
    <source>
        <dbReference type="PROSITE" id="PS50865"/>
    </source>
</evidence>
<protein>
    <recommendedName>
        <fullName evidence="6">MYND-type domain-containing protein</fullName>
    </recommendedName>
</protein>
<evidence type="ECO:0000256" key="5">
    <source>
        <dbReference type="SAM" id="MobiDB-lite"/>
    </source>
</evidence>
<accession>A0A8H4LWR4</accession>
<feature type="region of interest" description="Disordered" evidence="5">
    <location>
        <begin position="1"/>
        <end position="24"/>
    </location>
</feature>
<proteinExistence type="predicted"/>
<evidence type="ECO:0000313" key="7">
    <source>
        <dbReference type="EMBL" id="KAF4506297.1"/>
    </source>
</evidence>
<feature type="compositionally biased region" description="Basic residues" evidence="5">
    <location>
        <begin position="696"/>
        <end position="711"/>
    </location>
</feature>
<keyword evidence="3" id="KW-0862">Zinc</keyword>
<evidence type="ECO:0000256" key="4">
    <source>
        <dbReference type="PROSITE-ProRule" id="PRU00134"/>
    </source>
</evidence>
<dbReference type="InterPro" id="IPR027974">
    <property type="entry name" value="DUF4470"/>
</dbReference>
<evidence type="ECO:0000256" key="1">
    <source>
        <dbReference type="ARBA" id="ARBA00022723"/>
    </source>
</evidence>
<sequence>MAPFSRLSSSRVSSSSSSRTSDSDSMTLDALNALLITQPMCSARDASGSPCPNVPLMACPRCLLVAYCDDACRERHWACHRGDCTRDLAAKCNQASVADVDDEDDDLISAEATSFWCKYAATDVLNLDKNEGRCFDGQLHLLFTGESGLRHFIYSVAKLPETASPKLSVAINEASNLHVARTFFALSLLTARDRDPVVNAEACIHMWYSARMPRALRDHIQSVVRENIGGGLDDVASISAAQGALPTQLCRLTWSLTNLAVTVELRQSQWAAIRDHSAPCKGLGLTEALVLRYIDTRRCSESQCRFLARMTRARALGLMKWRDDGLLLPYGHPRDGFDALNPVFYQGTEYPIGASGEPLSEWPMELLDYHVGPAANDVYGKMFYYLRDLLVDFQHRLAKTSVALRLSCVATAELTDWAPALQFDRPFDRIEVGYHWDVHPFLTLVAFSSLLRHEDENPFATLLTITRDSVTHGMPCVGAALESERQHLYRLYNSVLDELAPPAAAGDKADVRDVVRRRLGLLIWRNWDKFASRYLFSPGHFAFESLIDPRSVDEHRSVVQTGFLGLAVRDKHLVTRRWPNRLVHSKKDKPSARDFNRWLGWPSTVPLRWLEWKRCGDVVAEDWDAWMRVATSMSRIMFEQALGSIMAGISSDDEAGTEAEAPQETAGQPGGSESGEPRADEAGQGDEVVGPDGGKGKKKQKRGKKSKGKKK</sequence>
<keyword evidence="2 4" id="KW-0863">Zinc-finger</keyword>
<comment type="caution">
    <text evidence="7">The sequence shown here is derived from an EMBL/GenBank/DDBJ whole genome shotgun (WGS) entry which is preliminary data.</text>
</comment>
<dbReference type="InterPro" id="IPR002893">
    <property type="entry name" value="Znf_MYND"/>
</dbReference>
<dbReference type="Proteomes" id="UP000557566">
    <property type="component" value="Unassembled WGS sequence"/>
</dbReference>
<organism evidence="7 8">
    <name type="scientific">Ophiocordyceps sinensis</name>
    <dbReference type="NCBI Taxonomy" id="72228"/>
    <lineage>
        <taxon>Eukaryota</taxon>
        <taxon>Fungi</taxon>
        <taxon>Dikarya</taxon>
        <taxon>Ascomycota</taxon>
        <taxon>Pezizomycotina</taxon>
        <taxon>Sordariomycetes</taxon>
        <taxon>Hypocreomycetidae</taxon>
        <taxon>Hypocreales</taxon>
        <taxon>Ophiocordycipitaceae</taxon>
        <taxon>Ophiocordyceps</taxon>
    </lineage>
</organism>
<keyword evidence="1" id="KW-0479">Metal-binding</keyword>
<keyword evidence="8" id="KW-1185">Reference proteome</keyword>
<gene>
    <name evidence="7" type="ORF">G6O67_006395</name>
</gene>
<dbReference type="PROSITE" id="PS50865">
    <property type="entry name" value="ZF_MYND_2"/>
    <property type="match status" value="1"/>
</dbReference>
<feature type="region of interest" description="Disordered" evidence="5">
    <location>
        <begin position="651"/>
        <end position="711"/>
    </location>
</feature>
<name>A0A8H4LWR4_9HYPO</name>